<proteinExistence type="predicted"/>
<dbReference type="GeneID" id="109126607"/>
<evidence type="ECO:0000313" key="2">
    <source>
        <dbReference type="RefSeq" id="XP_019085850.1"/>
    </source>
</evidence>
<dbReference type="RefSeq" id="XP_019085850.1">
    <property type="nucleotide sequence ID" value="XM_019230305.1"/>
</dbReference>
<evidence type="ECO:0000313" key="1">
    <source>
        <dbReference type="Proteomes" id="UP000694864"/>
    </source>
</evidence>
<dbReference type="PANTHER" id="PTHR33116:SF86">
    <property type="entry name" value="REVERSE TRANSCRIPTASE DOMAIN-CONTAINING PROTEIN"/>
    <property type="match status" value="1"/>
</dbReference>
<name>A0ABM1QGG2_CAMSA</name>
<organism evidence="1 2">
    <name type="scientific">Camelina sativa</name>
    <name type="common">False flax</name>
    <name type="synonym">Myagrum sativum</name>
    <dbReference type="NCBI Taxonomy" id="90675"/>
    <lineage>
        <taxon>Eukaryota</taxon>
        <taxon>Viridiplantae</taxon>
        <taxon>Streptophyta</taxon>
        <taxon>Embryophyta</taxon>
        <taxon>Tracheophyta</taxon>
        <taxon>Spermatophyta</taxon>
        <taxon>Magnoliopsida</taxon>
        <taxon>eudicotyledons</taxon>
        <taxon>Gunneridae</taxon>
        <taxon>Pentapetalae</taxon>
        <taxon>rosids</taxon>
        <taxon>malvids</taxon>
        <taxon>Brassicales</taxon>
        <taxon>Brassicaceae</taxon>
        <taxon>Camelineae</taxon>
        <taxon>Camelina</taxon>
    </lineage>
</organism>
<reference evidence="2" key="2">
    <citation type="submission" date="2025-08" db="UniProtKB">
        <authorList>
            <consortium name="RefSeq"/>
        </authorList>
    </citation>
    <scope>IDENTIFICATION</scope>
    <source>
        <tissue evidence="2">Leaf</tissue>
    </source>
</reference>
<sequence length="155" mass="17599">MAMQVLGVRQVSGLGKYLGLPELFGRKKRDMFNTIVDKIKQRSRSWSNRSLSTAGKTTMLKYVLASMPTYAISCFKLPGSLCKRIQSALTRFWWDESEEKRKMCWLAWSKMTTHKKNGGLGFRDISDFNDALLAKNVKSLHQPSMARKASALAET</sequence>
<protein>
    <submittedName>
        <fullName evidence="2">Uncharacterized protein LOC109126607</fullName>
    </submittedName>
</protein>
<dbReference type="Proteomes" id="UP000694864">
    <property type="component" value="Chromosome 2"/>
</dbReference>
<reference evidence="1" key="1">
    <citation type="journal article" date="2014" name="Nat. Commun.">
        <title>The emerging biofuel crop Camelina sativa retains a highly undifferentiated hexaploid genome structure.</title>
        <authorList>
            <person name="Kagale S."/>
            <person name="Koh C."/>
            <person name="Nixon J."/>
            <person name="Bollina V."/>
            <person name="Clarke W.E."/>
            <person name="Tuteja R."/>
            <person name="Spillane C."/>
            <person name="Robinson S.J."/>
            <person name="Links M.G."/>
            <person name="Clarke C."/>
            <person name="Higgins E.E."/>
            <person name="Huebert T."/>
            <person name="Sharpe A.G."/>
            <person name="Parkin I.A."/>
        </authorList>
    </citation>
    <scope>NUCLEOTIDE SEQUENCE [LARGE SCALE GENOMIC DNA]</scope>
    <source>
        <strain evidence="1">cv. DH55</strain>
    </source>
</reference>
<gene>
    <name evidence="2" type="primary">LOC109126607</name>
</gene>
<keyword evidence="1" id="KW-1185">Reference proteome</keyword>
<accession>A0ABM1QGG2</accession>
<dbReference type="PANTHER" id="PTHR33116">
    <property type="entry name" value="REVERSE TRANSCRIPTASE ZINC-BINDING DOMAIN-CONTAINING PROTEIN-RELATED-RELATED"/>
    <property type="match status" value="1"/>
</dbReference>